<accession>A0A5V0BFH5</accession>
<dbReference type="AlphaFoldDB" id="A0A5V0BFH5"/>
<organism evidence="1">
    <name type="scientific">Salmonella enteritidis</name>
    <dbReference type="NCBI Taxonomy" id="149539"/>
    <lineage>
        <taxon>Bacteria</taxon>
        <taxon>Pseudomonadati</taxon>
        <taxon>Pseudomonadota</taxon>
        <taxon>Gammaproteobacteria</taxon>
        <taxon>Enterobacterales</taxon>
        <taxon>Enterobacteriaceae</taxon>
        <taxon>Salmonella</taxon>
    </lineage>
</organism>
<evidence type="ECO:0000313" key="1">
    <source>
        <dbReference type="EMBL" id="EBS5460769.1"/>
    </source>
</evidence>
<comment type="caution">
    <text evidence="1">The sequence shown here is derived from an EMBL/GenBank/DDBJ whole genome shotgun (WGS) entry which is preliminary data.</text>
</comment>
<name>A0A5V0BFH5_SALEN</name>
<protein>
    <recommendedName>
        <fullName evidence="2">MafB</fullName>
    </recommendedName>
</protein>
<gene>
    <name evidence="1" type="ORF">DUU06_24710</name>
</gene>
<dbReference type="EMBL" id="AAGVVM010000082">
    <property type="protein sequence ID" value="EBS5460769.1"/>
    <property type="molecule type" value="Genomic_DNA"/>
</dbReference>
<reference evidence="1" key="1">
    <citation type="submission" date="2018-07" db="EMBL/GenBank/DDBJ databases">
        <authorList>
            <person name="Ashton P.M."/>
            <person name="Dallman T."/>
            <person name="Nair S."/>
            <person name="De Pinna E."/>
            <person name="Peters T."/>
            <person name="Grant K."/>
        </authorList>
    </citation>
    <scope>NUCLEOTIDE SEQUENCE</scope>
    <source>
        <strain evidence="1">245081</strain>
    </source>
</reference>
<proteinExistence type="predicted"/>
<evidence type="ECO:0008006" key="2">
    <source>
        <dbReference type="Google" id="ProtNLM"/>
    </source>
</evidence>
<sequence length="84" mass="9382">MAKGIIPLDRGSTGRTTPNSLVEKLSMEQAMSNPAAGRQLPVPMTDPRWPRSDGWVKMAQNINGVEIHYVRNIKTGQVDDFKFK</sequence>